<keyword evidence="1" id="KW-0812">Transmembrane</keyword>
<evidence type="ECO:0000256" key="1">
    <source>
        <dbReference type="SAM" id="Phobius"/>
    </source>
</evidence>
<gene>
    <name evidence="2" type="ORF">A3844_06155</name>
</gene>
<evidence type="ECO:0000313" key="2">
    <source>
        <dbReference type="EMBL" id="OKP89562.1"/>
    </source>
</evidence>
<keyword evidence="3" id="KW-1185">Reference proteome</keyword>
<keyword evidence="1" id="KW-0472">Membrane</keyword>
<feature type="transmembrane region" description="Helical" evidence="1">
    <location>
        <begin position="34"/>
        <end position="52"/>
    </location>
</feature>
<organism evidence="2 3">
    <name type="scientific">Paenibacillus helianthi</name>
    <dbReference type="NCBI Taxonomy" id="1349432"/>
    <lineage>
        <taxon>Bacteria</taxon>
        <taxon>Bacillati</taxon>
        <taxon>Bacillota</taxon>
        <taxon>Bacilli</taxon>
        <taxon>Bacillales</taxon>
        <taxon>Paenibacillaceae</taxon>
        <taxon>Paenibacillus</taxon>
    </lineage>
</organism>
<accession>A0ABX3EST4</accession>
<sequence length="91" mass="9870">MNVITLMALVAFLSEALTEILKQAFPIQDKQTYLLSIVIGVILAFVFEVDLFNLTGPGHYVSIVLCGILASRGSNYINGLLKQIGIITGRS</sequence>
<dbReference type="EMBL" id="LVWI01000014">
    <property type="protein sequence ID" value="OKP89562.1"/>
    <property type="molecule type" value="Genomic_DNA"/>
</dbReference>
<proteinExistence type="predicted"/>
<protein>
    <recommendedName>
        <fullName evidence="4">Holin</fullName>
    </recommendedName>
</protein>
<evidence type="ECO:0000313" key="3">
    <source>
        <dbReference type="Proteomes" id="UP000186058"/>
    </source>
</evidence>
<dbReference type="RefSeq" id="WP_074083716.1">
    <property type="nucleotide sequence ID" value="NZ_LVWI01000014.1"/>
</dbReference>
<reference evidence="2 3" key="1">
    <citation type="submission" date="2016-03" db="EMBL/GenBank/DDBJ databases">
        <authorList>
            <person name="Sant'Anna F.H."/>
            <person name="Ambrosini A."/>
            <person name="Souza R."/>
            <person name="Bach E."/>
            <person name="Fernandes G."/>
            <person name="Balsanelli E."/>
            <person name="Baura V.A."/>
            <person name="Souza E.M."/>
            <person name="Passaglia L."/>
        </authorList>
    </citation>
    <scope>NUCLEOTIDE SEQUENCE [LARGE SCALE GENOMIC DNA]</scope>
    <source>
        <strain evidence="2 3">P26E</strain>
    </source>
</reference>
<dbReference type="Proteomes" id="UP000186058">
    <property type="component" value="Unassembled WGS sequence"/>
</dbReference>
<comment type="caution">
    <text evidence="2">The sequence shown here is derived from an EMBL/GenBank/DDBJ whole genome shotgun (WGS) entry which is preliminary data.</text>
</comment>
<name>A0ABX3EST4_9BACL</name>
<keyword evidence="1" id="KW-1133">Transmembrane helix</keyword>
<evidence type="ECO:0008006" key="4">
    <source>
        <dbReference type="Google" id="ProtNLM"/>
    </source>
</evidence>